<dbReference type="EMBL" id="VTEW01000001">
    <property type="protein sequence ID" value="TYS84292.1"/>
    <property type="molecule type" value="Genomic_DNA"/>
</dbReference>
<dbReference type="AlphaFoldDB" id="A0A5D4UAD1"/>
<dbReference type="PROSITE" id="PS51257">
    <property type="entry name" value="PROKAR_LIPOPROTEIN"/>
    <property type="match status" value="1"/>
</dbReference>
<gene>
    <name evidence="1" type="ORF">FZC80_02080</name>
</gene>
<evidence type="ECO:0008006" key="3">
    <source>
        <dbReference type="Google" id="ProtNLM"/>
    </source>
</evidence>
<dbReference type="Proteomes" id="UP000325054">
    <property type="component" value="Unassembled WGS sequence"/>
</dbReference>
<dbReference type="Pfam" id="PF13624">
    <property type="entry name" value="SurA_N_3"/>
    <property type="match status" value="1"/>
</dbReference>
<protein>
    <recommendedName>
        <fullName evidence="3">Lipoprotein</fullName>
    </recommendedName>
</protein>
<evidence type="ECO:0000313" key="1">
    <source>
        <dbReference type="EMBL" id="TYS84292.1"/>
    </source>
</evidence>
<dbReference type="OrthoDB" id="2942652at2"/>
<accession>A0A5D4UAD1</accession>
<dbReference type="Gene3D" id="1.10.4030.10">
    <property type="entry name" value="Porin chaperone SurA, peptide-binding domain"/>
    <property type="match status" value="1"/>
</dbReference>
<dbReference type="SUPFAM" id="SSF109998">
    <property type="entry name" value="Triger factor/SurA peptide-binding domain-like"/>
    <property type="match status" value="1"/>
</dbReference>
<dbReference type="InterPro" id="IPR027304">
    <property type="entry name" value="Trigger_fact/SurA_dom_sf"/>
</dbReference>
<reference evidence="1 2" key="1">
    <citation type="submission" date="2019-08" db="EMBL/GenBank/DDBJ databases">
        <title>Bacillus genomes from the desert of Cuatro Cienegas, Coahuila.</title>
        <authorList>
            <person name="Olmedo-Alvarez G."/>
        </authorList>
    </citation>
    <scope>NUCLEOTIDE SEQUENCE [LARGE SCALE GENOMIC DNA]</scope>
    <source>
        <strain evidence="1 2">CH451a_14T</strain>
    </source>
</reference>
<evidence type="ECO:0000313" key="2">
    <source>
        <dbReference type="Proteomes" id="UP000325054"/>
    </source>
</evidence>
<name>A0A5D4UAD1_9BACI</name>
<sequence>MKKFIVFMLFIISLLVGCVTGGVQRGGANVEALDEYVTEERIERRIHSLESLNSMQSLDKENSRTYAIEQLIEEYILMYEAKTQGFSVSDEEVQEVIEFNIETAKEVQNENFNNFLNEMDMTIEEYYNEYAYESIKGKLLENKLYDDITSKGEEWDEFKKKVINDFREKK</sequence>
<proteinExistence type="predicted"/>
<dbReference type="RefSeq" id="WP_148990635.1">
    <property type="nucleotide sequence ID" value="NZ_VTEW01000001.1"/>
</dbReference>
<comment type="caution">
    <text evidence="1">The sequence shown here is derived from an EMBL/GenBank/DDBJ whole genome shotgun (WGS) entry which is preliminary data.</text>
</comment>
<organism evidence="1 2">
    <name type="scientific">Rossellomorea aquimaris</name>
    <dbReference type="NCBI Taxonomy" id="189382"/>
    <lineage>
        <taxon>Bacteria</taxon>
        <taxon>Bacillati</taxon>
        <taxon>Bacillota</taxon>
        <taxon>Bacilli</taxon>
        <taxon>Bacillales</taxon>
        <taxon>Bacillaceae</taxon>
        <taxon>Rossellomorea</taxon>
    </lineage>
</organism>